<keyword evidence="2" id="KW-1185">Reference proteome</keyword>
<evidence type="ECO:0000313" key="2">
    <source>
        <dbReference type="Proteomes" id="UP001431429"/>
    </source>
</evidence>
<accession>A0ABT0V113</accession>
<dbReference type="Proteomes" id="UP001431429">
    <property type="component" value="Unassembled WGS sequence"/>
</dbReference>
<protein>
    <recommendedName>
        <fullName evidence="3">DUF4935 domain-containing protein</fullName>
    </recommendedName>
</protein>
<organism evidence="1 2">
    <name type="scientific">Streptomyces albipurpureus</name>
    <dbReference type="NCBI Taxonomy" id="2897419"/>
    <lineage>
        <taxon>Bacteria</taxon>
        <taxon>Bacillati</taxon>
        <taxon>Actinomycetota</taxon>
        <taxon>Actinomycetes</taxon>
        <taxon>Kitasatosporales</taxon>
        <taxon>Streptomycetaceae</taxon>
        <taxon>Streptomyces</taxon>
    </lineage>
</organism>
<proteinExistence type="predicted"/>
<evidence type="ECO:0008006" key="3">
    <source>
        <dbReference type="Google" id="ProtNLM"/>
    </source>
</evidence>
<name>A0ABT0V113_9ACTN</name>
<gene>
    <name evidence="1" type="ORF">NBG84_38985</name>
</gene>
<reference evidence="1" key="1">
    <citation type="submission" date="2022-06" db="EMBL/GenBank/DDBJ databases">
        <title>Genome public.</title>
        <authorList>
            <person name="Sun Q."/>
        </authorList>
    </citation>
    <scope>NUCLEOTIDE SEQUENCE</scope>
    <source>
        <strain evidence="1">CWNU-1</strain>
    </source>
</reference>
<dbReference type="EMBL" id="JAMQAW010000102">
    <property type="protein sequence ID" value="MCM2394191.1"/>
    <property type="molecule type" value="Genomic_DNA"/>
</dbReference>
<comment type="caution">
    <text evidence="1">The sequence shown here is derived from an EMBL/GenBank/DDBJ whole genome shotgun (WGS) entry which is preliminary data.</text>
</comment>
<dbReference type="RefSeq" id="WP_250924471.1">
    <property type="nucleotide sequence ID" value="NZ_JAMQAW010000102.1"/>
</dbReference>
<evidence type="ECO:0000313" key="1">
    <source>
        <dbReference type="EMBL" id="MCM2394191.1"/>
    </source>
</evidence>
<sequence>MATPLPLMVYLDLNHWYALGDALAGKPQNPDHVTALKQLQGHVERGEVMFPLSTVHYMELTENPRDAHRERAADAMALLSRFVTMAPGSKILDEELALELNRRLGRPAFPKKVTKFGIGVGFAFGEAKRMVLTGITEENRQELETGLGMSVSEFEASANATTEYWVLRGPPGTLRSAIENYDPYAARRVADDQLASFSVMINTLRTVPEVARRPMDAIVARQLSFDIIDNYTRALMSAGFVKQGPFHSRDDRTSFLMALPSRKVVTMMHFHYLKDVHRNWTINDLRDIAALSIAIPYCDVVVTDKKAWDTVVNRAHLDKEFSTPIFSSLTDLAKHLAV</sequence>